<dbReference type="AlphaFoldDB" id="A0A7K0KGY3"/>
<dbReference type="InterPro" id="IPR017853">
    <property type="entry name" value="GH"/>
</dbReference>
<evidence type="ECO:0000256" key="7">
    <source>
        <dbReference type="SAM" id="SignalP"/>
    </source>
</evidence>
<reference evidence="9 10" key="1">
    <citation type="submission" date="2019-08" db="EMBL/GenBank/DDBJ databases">
        <title>In-depth cultivation of the pig gut microbiome towards novel bacterial diversity and tailored functional studies.</title>
        <authorList>
            <person name="Wylensek D."/>
            <person name="Hitch T.C.A."/>
            <person name="Clavel T."/>
        </authorList>
    </citation>
    <scope>NUCLEOTIDE SEQUENCE [LARGE SCALE GENOMIC DNA]</scope>
    <source>
        <strain evidence="9 10">LKV-178-WT-2A</strain>
    </source>
</reference>
<comment type="catalytic activity">
    <reaction evidence="1">
        <text>Hydrolysis of terminal non-reducing alpha-L-arabinofuranoside residues in alpha-L-arabinosides.</text>
        <dbReference type="EC" id="3.2.1.55"/>
    </reaction>
</comment>
<dbReference type="GO" id="GO:0046373">
    <property type="term" value="P:L-arabinose metabolic process"/>
    <property type="evidence" value="ECO:0007669"/>
    <property type="project" value="InterPro"/>
</dbReference>
<gene>
    <name evidence="9" type="ORF">FYJ73_10650</name>
</gene>
<dbReference type="InterPro" id="IPR055235">
    <property type="entry name" value="ASD1_cat"/>
</dbReference>
<dbReference type="EC" id="3.2.1.55" evidence="3"/>
<dbReference type="GO" id="GO:0046556">
    <property type="term" value="F:alpha-L-arabinofuranosidase activity"/>
    <property type="evidence" value="ECO:0007669"/>
    <property type="project" value="UniProtKB-EC"/>
</dbReference>
<dbReference type="PANTHER" id="PTHR31776">
    <property type="entry name" value="ALPHA-L-ARABINOFURANOSIDASE 1"/>
    <property type="match status" value="1"/>
</dbReference>
<evidence type="ECO:0000313" key="9">
    <source>
        <dbReference type="EMBL" id="MST85114.1"/>
    </source>
</evidence>
<dbReference type="Pfam" id="PF02018">
    <property type="entry name" value="CBM_4_9"/>
    <property type="match status" value="1"/>
</dbReference>
<organism evidence="9 10">
    <name type="scientific">Hallella mizrahii</name>
    <dbReference type="NCBI Taxonomy" id="2606637"/>
    <lineage>
        <taxon>Bacteria</taxon>
        <taxon>Pseudomonadati</taxon>
        <taxon>Bacteroidota</taxon>
        <taxon>Bacteroidia</taxon>
        <taxon>Bacteroidales</taxon>
        <taxon>Prevotellaceae</taxon>
        <taxon>Hallella</taxon>
    </lineage>
</organism>
<dbReference type="PANTHER" id="PTHR31776:SF0">
    <property type="entry name" value="ALPHA-L-ARABINOFURANOSIDASE 1"/>
    <property type="match status" value="1"/>
</dbReference>
<evidence type="ECO:0000256" key="2">
    <source>
        <dbReference type="ARBA" id="ARBA00007186"/>
    </source>
</evidence>
<dbReference type="RefSeq" id="WP_154534702.1">
    <property type="nucleotide sequence ID" value="NZ_VUNG01000029.1"/>
</dbReference>
<dbReference type="Gene3D" id="2.60.40.1180">
    <property type="entry name" value="Golgi alpha-mannosidase II"/>
    <property type="match status" value="1"/>
</dbReference>
<dbReference type="SUPFAM" id="SSF51011">
    <property type="entry name" value="Glycosyl hydrolase domain"/>
    <property type="match status" value="1"/>
</dbReference>
<dbReference type="EMBL" id="VUNG01000029">
    <property type="protein sequence ID" value="MST85114.1"/>
    <property type="molecule type" value="Genomic_DNA"/>
</dbReference>
<dbReference type="Proteomes" id="UP000438914">
    <property type="component" value="Unassembled WGS sequence"/>
</dbReference>
<accession>A0A7K0KGY3</accession>
<evidence type="ECO:0000256" key="6">
    <source>
        <dbReference type="ARBA" id="ARBA00023180"/>
    </source>
</evidence>
<evidence type="ECO:0000256" key="4">
    <source>
        <dbReference type="ARBA" id="ARBA00022729"/>
    </source>
</evidence>
<dbReference type="SUPFAM" id="SSF51445">
    <property type="entry name" value="(Trans)glycosidases"/>
    <property type="match status" value="1"/>
</dbReference>
<dbReference type="InterPro" id="IPR010720">
    <property type="entry name" value="Alpha-L-AF_C"/>
</dbReference>
<dbReference type="InterPro" id="IPR013780">
    <property type="entry name" value="Glyco_hydro_b"/>
</dbReference>
<feature type="chain" id="PRO_5029769526" description="non-reducing end alpha-L-arabinofuranosidase" evidence="7">
    <location>
        <begin position="24"/>
        <end position="653"/>
    </location>
</feature>
<feature type="domain" description="Alpha-L-arabinofuranosidase C-terminal" evidence="8">
    <location>
        <begin position="458"/>
        <end position="647"/>
    </location>
</feature>
<protein>
    <recommendedName>
        <fullName evidence="3">non-reducing end alpha-L-arabinofuranosidase</fullName>
        <ecNumber evidence="3">3.2.1.55</ecNumber>
    </recommendedName>
</protein>
<dbReference type="Gene3D" id="3.20.20.80">
    <property type="entry name" value="Glycosidases"/>
    <property type="match status" value="1"/>
</dbReference>
<dbReference type="SMART" id="SM00813">
    <property type="entry name" value="Alpha-L-AF_C"/>
    <property type="match status" value="1"/>
</dbReference>
<sequence>MNHTTKMFVSLALGLLSITGASAQRQLTINAKPGAPIQPTMYGIFFEDINFGADGGLYAEMVENRSFEFPQRLMGWNTFGNVSVSDVKPAFDRNPHYVVLENAGHDQKFTGLENRGFFGMGLKKGMNYDFSVFARLHDLQGKEAKIRVELVDDQDNPIDKKEITIANNQWAKKTVTLTSNKTVEKGLMRVFLESADGVDLDHVSLFPEDNWHGLRADLVKDLEDLHPGIFRFPGGCIVEGTDLATRYQWKNSVGPAENRPLNENRWNYTFPHRLYPNYYQTYGLGFYEFFLLSEKIGAEPLPVLSCGLACQFQNKDNDKNAHVAVDDLQSYIDDALDLIEFANGATTTKWGKLRAEMGHPQPFNLKQIGIGNEQWGPLYPERLKKFVEQIRAKYPNIKICGTSGPSASGKDFDYGWEQMRKIGVDLVDEHYYMSPDWFLKNAGRYDNYSRKGPKVFAGEYASHVKGVDDQPTVAKNNFEAALSEAAFMTGLERNADVVYQATYAPLFAHVEGWQWRPDLIWFDNLRSVRSVNWYVQMLYGTNKGTNVVSLTENGKPVEGKDGLYASAVWDKPMKRYIVKIANTGDQPQQVTFSFRGAKISGQAKVTTLHADDPRAVNTLDKPNNVVPQQSSVEINGNACTVTIPAKTFAVYRF</sequence>
<dbReference type="InterPro" id="IPR051563">
    <property type="entry name" value="Glycosyl_Hydrolase_51"/>
</dbReference>
<feature type="signal peptide" evidence="7">
    <location>
        <begin position="1"/>
        <end position="23"/>
    </location>
</feature>
<name>A0A7K0KGY3_9BACT</name>
<evidence type="ECO:0000313" key="10">
    <source>
        <dbReference type="Proteomes" id="UP000438914"/>
    </source>
</evidence>
<evidence type="ECO:0000256" key="3">
    <source>
        <dbReference type="ARBA" id="ARBA00012670"/>
    </source>
</evidence>
<comment type="caution">
    <text evidence="9">The sequence shown here is derived from an EMBL/GenBank/DDBJ whole genome shotgun (WGS) entry which is preliminary data.</text>
</comment>
<evidence type="ECO:0000256" key="1">
    <source>
        <dbReference type="ARBA" id="ARBA00001462"/>
    </source>
</evidence>
<keyword evidence="5" id="KW-0378">Hydrolase</keyword>
<dbReference type="InterPro" id="IPR003305">
    <property type="entry name" value="CenC_carb-bd"/>
</dbReference>
<keyword evidence="4 7" id="KW-0732">Signal</keyword>
<evidence type="ECO:0000256" key="5">
    <source>
        <dbReference type="ARBA" id="ARBA00022801"/>
    </source>
</evidence>
<keyword evidence="10" id="KW-1185">Reference proteome</keyword>
<evidence type="ECO:0000259" key="8">
    <source>
        <dbReference type="SMART" id="SM00813"/>
    </source>
</evidence>
<comment type="similarity">
    <text evidence="2">Belongs to the glycosyl hydrolase 51 family.</text>
</comment>
<dbReference type="Pfam" id="PF22848">
    <property type="entry name" value="ASD1_dom"/>
    <property type="match status" value="1"/>
</dbReference>
<keyword evidence="6" id="KW-0325">Glycoprotein</keyword>
<proteinExistence type="inferred from homology"/>
<dbReference type="Pfam" id="PF06964">
    <property type="entry name" value="Alpha-L-AF_C"/>
    <property type="match status" value="1"/>
</dbReference>